<gene>
    <name evidence="1" type="ORF">Z969_10165</name>
</gene>
<proteinExistence type="predicted"/>
<name>A0AA88ZIT0_CLONO</name>
<accession>A0AA88ZIT0</accession>
<dbReference type="AlphaFoldDB" id="A0AA88ZIT0"/>
<dbReference type="Proteomes" id="UP000030016">
    <property type="component" value="Unassembled WGS sequence"/>
</dbReference>
<evidence type="ECO:0000313" key="1">
    <source>
        <dbReference type="EMBL" id="KGN00092.1"/>
    </source>
</evidence>
<dbReference type="RefSeq" id="WP_039250919.1">
    <property type="nucleotide sequence ID" value="NZ_JDRX01000039.1"/>
</dbReference>
<reference evidence="1 2" key="1">
    <citation type="submission" date="2014-01" db="EMBL/GenBank/DDBJ databases">
        <title>Plasmidome dynamics in the species complex Clostridium novyi sensu lato converts strains of independent lineages into distinctly different pathogens.</title>
        <authorList>
            <person name="Skarin H."/>
            <person name="Segerman B."/>
        </authorList>
    </citation>
    <scope>NUCLEOTIDE SEQUENCE [LARGE SCALE GENOMIC DNA]</scope>
    <source>
        <strain evidence="1 2">4570</strain>
    </source>
</reference>
<evidence type="ECO:0000313" key="2">
    <source>
        <dbReference type="Proteomes" id="UP000030016"/>
    </source>
</evidence>
<organism evidence="1 2">
    <name type="scientific">Clostridium novyi A str. 4570</name>
    <dbReference type="NCBI Taxonomy" id="1444290"/>
    <lineage>
        <taxon>Bacteria</taxon>
        <taxon>Bacillati</taxon>
        <taxon>Bacillota</taxon>
        <taxon>Clostridia</taxon>
        <taxon>Eubacteriales</taxon>
        <taxon>Clostridiaceae</taxon>
        <taxon>Clostridium</taxon>
    </lineage>
</organism>
<sequence length="171" mass="20229">MFRDVMIDGIKSQYMYTELVENRKIFKRLIDAFFAAAIIGYLKNMYSNKTVKNDKNRRRIPQSVFINNVEEYGIIINTIALLHFNKVDEEDILYKIFDDSDDSWNKKLTIVENYARCGIEILYNELIGKESTNIDDSVEKINKLINDFEDKFQLIEDMKLETFEDAIEKLL</sequence>
<dbReference type="EMBL" id="JDRX01000039">
    <property type="protein sequence ID" value="KGN00092.1"/>
    <property type="molecule type" value="Genomic_DNA"/>
</dbReference>
<comment type="caution">
    <text evidence="1">The sequence shown here is derived from an EMBL/GenBank/DDBJ whole genome shotgun (WGS) entry which is preliminary data.</text>
</comment>
<protein>
    <submittedName>
        <fullName evidence="1">Uncharacterized protein</fullName>
    </submittedName>
</protein>